<evidence type="ECO:0000256" key="6">
    <source>
        <dbReference type="HAMAP-Rule" id="MF_00693"/>
    </source>
</evidence>
<dbReference type="GO" id="GO:0005829">
    <property type="term" value="C:cytosol"/>
    <property type="evidence" value="ECO:0007669"/>
    <property type="project" value="TreeGrafter"/>
</dbReference>
<keyword evidence="3 6" id="KW-0805">Transcription regulation</keyword>
<gene>
    <name evidence="9" type="ordered locus">Sterm_3547</name>
</gene>
<dbReference type="Gene3D" id="1.10.10.200">
    <property type="match status" value="1"/>
</dbReference>
<dbReference type="NCBIfam" id="TIGR01033">
    <property type="entry name" value="YebC/PmpR family DNA-binding transcriptional regulator"/>
    <property type="match status" value="1"/>
</dbReference>
<dbReference type="eggNOG" id="COG0217">
    <property type="taxonomic scope" value="Bacteria"/>
</dbReference>
<evidence type="ECO:0000313" key="10">
    <source>
        <dbReference type="Proteomes" id="UP000000845"/>
    </source>
</evidence>
<dbReference type="Pfam" id="PF01709">
    <property type="entry name" value="Transcrip_reg"/>
    <property type="match status" value="1"/>
</dbReference>
<dbReference type="PANTHER" id="PTHR12532:SF6">
    <property type="entry name" value="TRANSCRIPTIONAL REGULATORY PROTEIN YEBC-RELATED"/>
    <property type="match status" value="1"/>
</dbReference>
<dbReference type="GO" id="GO:0006355">
    <property type="term" value="P:regulation of DNA-templated transcription"/>
    <property type="evidence" value="ECO:0007669"/>
    <property type="project" value="UniProtKB-UniRule"/>
</dbReference>
<keyword evidence="10" id="KW-1185">Reference proteome</keyword>
<evidence type="ECO:0000256" key="2">
    <source>
        <dbReference type="ARBA" id="ARBA00022490"/>
    </source>
</evidence>
<dbReference type="InterPro" id="IPR048300">
    <property type="entry name" value="TACO1_YebC-like_2nd/3rd_dom"/>
</dbReference>
<protein>
    <recommendedName>
        <fullName evidence="6">Probable transcriptional regulatory protein Sterm_3547</fullName>
    </recommendedName>
</protein>
<dbReference type="Proteomes" id="UP000000845">
    <property type="component" value="Chromosome"/>
</dbReference>
<dbReference type="InterPro" id="IPR049083">
    <property type="entry name" value="TACO1_YebC_N"/>
</dbReference>
<feature type="domain" description="TACO1/YebC-like second and third" evidence="7">
    <location>
        <begin position="82"/>
        <end position="238"/>
    </location>
</feature>
<dbReference type="FunFam" id="1.10.10.200:FF:000001">
    <property type="entry name" value="Probable transcriptional regulatory protein YebC"/>
    <property type="match status" value="1"/>
</dbReference>
<comment type="similarity">
    <text evidence="1 6">Belongs to the TACO1 family.</text>
</comment>
<dbReference type="InterPro" id="IPR002876">
    <property type="entry name" value="Transcrip_reg_TACO1-like"/>
</dbReference>
<dbReference type="NCBIfam" id="NF001030">
    <property type="entry name" value="PRK00110.1"/>
    <property type="match status" value="1"/>
</dbReference>
<evidence type="ECO:0000313" key="9">
    <source>
        <dbReference type="EMBL" id="ACZ10381.1"/>
    </source>
</evidence>
<dbReference type="InterPro" id="IPR017856">
    <property type="entry name" value="Integrase-like_N"/>
</dbReference>
<dbReference type="Pfam" id="PF20772">
    <property type="entry name" value="TACO1_YebC_N"/>
    <property type="match status" value="1"/>
</dbReference>
<dbReference type="HAMAP" id="MF_00693">
    <property type="entry name" value="Transcrip_reg_TACO1"/>
    <property type="match status" value="1"/>
</dbReference>
<name>D1AQX1_SEBTE</name>
<dbReference type="RefSeq" id="WP_012862963.1">
    <property type="nucleotide sequence ID" value="NC_013517.1"/>
</dbReference>
<sequence>MAGHSKWANIKHRKGRQDAQRAKVFTRIGKELTIAAKLGGGDIGFNPRLRLAVDKAKAANMPKDNMERAIKKGTGELEGVDYQEIRYEGYGPGGVAFLVDVVTDNKNRSASTVRMNFSRNDGNLGETGSVSFLFDRKGIFEFKKDGIDEDVLMETALDAGAEDVVEKSEAWLVITDTNDFDTVKEAFDTNKLIYEEGEVTMHPATEIEITDLETAKKLMKLYDDLEENEDVQEIYSNFDIADEIMAELDA</sequence>
<feature type="domain" description="TACO1/YebC-like N-terminal" evidence="8">
    <location>
        <begin position="5"/>
        <end position="76"/>
    </location>
</feature>
<dbReference type="Gene3D" id="3.30.70.980">
    <property type="match status" value="2"/>
</dbReference>
<dbReference type="STRING" id="526218.Sterm_3547"/>
<dbReference type="SUPFAM" id="SSF75625">
    <property type="entry name" value="YebC-like"/>
    <property type="match status" value="1"/>
</dbReference>
<keyword evidence="4 6" id="KW-0238">DNA-binding</keyword>
<evidence type="ECO:0000256" key="1">
    <source>
        <dbReference type="ARBA" id="ARBA00008724"/>
    </source>
</evidence>
<dbReference type="GO" id="GO:0003677">
    <property type="term" value="F:DNA binding"/>
    <property type="evidence" value="ECO:0007669"/>
    <property type="project" value="UniProtKB-UniRule"/>
</dbReference>
<evidence type="ECO:0000256" key="4">
    <source>
        <dbReference type="ARBA" id="ARBA00023125"/>
    </source>
</evidence>
<dbReference type="NCBIfam" id="NF009044">
    <property type="entry name" value="PRK12378.1"/>
    <property type="match status" value="1"/>
</dbReference>
<keyword evidence="2 6" id="KW-0963">Cytoplasm</keyword>
<evidence type="ECO:0000256" key="5">
    <source>
        <dbReference type="ARBA" id="ARBA00023163"/>
    </source>
</evidence>
<evidence type="ECO:0000256" key="3">
    <source>
        <dbReference type="ARBA" id="ARBA00023015"/>
    </source>
</evidence>
<reference evidence="9 10" key="2">
    <citation type="journal article" date="2010" name="Stand. Genomic Sci.">
        <title>Complete genome sequence of Sebaldella termitidis type strain (NCTC 11300).</title>
        <authorList>
            <person name="Harmon-Smith M."/>
            <person name="Celia L."/>
            <person name="Chertkov O."/>
            <person name="Lapidus A."/>
            <person name="Copeland A."/>
            <person name="Glavina Del Rio T."/>
            <person name="Nolan M."/>
            <person name="Lucas S."/>
            <person name="Tice H."/>
            <person name="Cheng J.F."/>
            <person name="Han C."/>
            <person name="Detter J.C."/>
            <person name="Bruce D."/>
            <person name="Goodwin L."/>
            <person name="Pitluck S."/>
            <person name="Pati A."/>
            <person name="Liolios K."/>
            <person name="Ivanova N."/>
            <person name="Mavromatis K."/>
            <person name="Mikhailova N."/>
            <person name="Chen A."/>
            <person name="Palaniappan K."/>
            <person name="Land M."/>
            <person name="Hauser L."/>
            <person name="Chang Y.J."/>
            <person name="Jeffries C.D."/>
            <person name="Brettin T."/>
            <person name="Goker M."/>
            <person name="Beck B."/>
            <person name="Bristow J."/>
            <person name="Eisen J.A."/>
            <person name="Markowitz V."/>
            <person name="Hugenholtz P."/>
            <person name="Kyrpides N.C."/>
            <person name="Klenk H.P."/>
            <person name="Chen F."/>
        </authorList>
    </citation>
    <scope>NUCLEOTIDE SEQUENCE [LARGE SCALE GENOMIC DNA]</scope>
    <source>
        <strain evidence="10">ATCC 33386 / NCTC 11300</strain>
    </source>
</reference>
<organism evidence="9 10">
    <name type="scientific">Sebaldella termitidis (strain ATCC 33386 / NCTC 11300)</name>
    <dbReference type="NCBI Taxonomy" id="526218"/>
    <lineage>
        <taxon>Bacteria</taxon>
        <taxon>Fusobacteriati</taxon>
        <taxon>Fusobacteriota</taxon>
        <taxon>Fusobacteriia</taxon>
        <taxon>Fusobacteriales</taxon>
        <taxon>Leptotrichiaceae</taxon>
        <taxon>Sebaldella</taxon>
    </lineage>
</organism>
<reference evidence="10" key="1">
    <citation type="submission" date="2009-09" db="EMBL/GenBank/DDBJ databases">
        <title>The complete chromosome of Sebaldella termitidis ATCC 33386.</title>
        <authorList>
            <consortium name="US DOE Joint Genome Institute (JGI-PGF)"/>
            <person name="Lucas S."/>
            <person name="Copeland A."/>
            <person name="Lapidus A."/>
            <person name="Glavina del Rio T."/>
            <person name="Dalin E."/>
            <person name="Tice H."/>
            <person name="Bruce D."/>
            <person name="Goodwin L."/>
            <person name="Pitluck S."/>
            <person name="Kyrpides N."/>
            <person name="Mavromatis K."/>
            <person name="Ivanova N."/>
            <person name="Mikhailova N."/>
            <person name="Sims D."/>
            <person name="Meincke L."/>
            <person name="Brettin T."/>
            <person name="Detter J.C."/>
            <person name="Han C."/>
            <person name="Larimer F."/>
            <person name="Land M."/>
            <person name="Hauser L."/>
            <person name="Markowitz V."/>
            <person name="Cheng J.F."/>
            <person name="Hugenholtz P."/>
            <person name="Woyke T."/>
            <person name="Wu D."/>
            <person name="Eisen J.A."/>
        </authorList>
    </citation>
    <scope>NUCLEOTIDE SEQUENCE [LARGE SCALE GENOMIC DNA]</scope>
    <source>
        <strain evidence="10">ATCC 33386 / NCTC 11300</strain>
    </source>
</reference>
<dbReference type="KEGG" id="str:Sterm_3547"/>
<dbReference type="AlphaFoldDB" id="D1AQX1"/>
<dbReference type="InterPro" id="IPR026564">
    <property type="entry name" value="Transcrip_reg_TACO1-like_dom3"/>
</dbReference>
<keyword evidence="5 6" id="KW-0804">Transcription</keyword>
<dbReference type="InterPro" id="IPR029072">
    <property type="entry name" value="YebC-like"/>
</dbReference>
<accession>D1AQX1</accession>
<dbReference type="EMBL" id="CP001739">
    <property type="protein sequence ID" value="ACZ10381.1"/>
    <property type="molecule type" value="Genomic_DNA"/>
</dbReference>
<comment type="subcellular location">
    <subcellularLocation>
        <location evidence="6">Cytoplasm</location>
    </subcellularLocation>
</comment>
<evidence type="ECO:0000259" key="8">
    <source>
        <dbReference type="Pfam" id="PF20772"/>
    </source>
</evidence>
<dbReference type="HOGENOM" id="CLU_062974_2_2_0"/>
<evidence type="ECO:0000259" key="7">
    <source>
        <dbReference type="Pfam" id="PF01709"/>
    </source>
</evidence>
<proteinExistence type="inferred from homology"/>
<dbReference type="PANTHER" id="PTHR12532">
    <property type="entry name" value="TRANSLATIONAL ACTIVATOR OF CYTOCHROME C OXIDASE 1"/>
    <property type="match status" value="1"/>
</dbReference>